<dbReference type="OrthoDB" id="437903at2759"/>
<organism evidence="1 2">
    <name type="scientific">Symbiodinium pilosum</name>
    <name type="common">Dinoflagellate</name>
    <dbReference type="NCBI Taxonomy" id="2952"/>
    <lineage>
        <taxon>Eukaryota</taxon>
        <taxon>Sar</taxon>
        <taxon>Alveolata</taxon>
        <taxon>Dinophyceae</taxon>
        <taxon>Suessiales</taxon>
        <taxon>Symbiodiniaceae</taxon>
        <taxon>Symbiodinium</taxon>
    </lineage>
</organism>
<dbReference type="EMBL" id="CAJNIZ010010025">
    <property type="protein sequence ID" value="CAE7292639.1"/>
    <property type="molecule type" value="Genomic_DNA"/>
</dbReference>
<sequence>MLSSTMKESMSTSIQLPGKCKAELETFYKSLQLCSMEPLTLKSATFLVQWSDEYQVDALKAKCEQFLMSNAPKDGPGLQFAVKYGLQKRTKQCLDAFKSRIPEHISDMHVLTSQECQEHLIDIWPLIVRHAGLPQMSMPPAEHMRSMWPFVSNLCIAAPRPPNFKGCRGLSQMFPAS</sequence>
<evidence type="ECO:0000313" key="2">
    <source>
        <dbReference type="Proteomes" id="UP000649617"/>
    </source>
</evidence>
<comment type="caution">
    <text evidence="1">The sequence shown here is derived from an EMBL/GenBank/DDBJ whole genome shotgun (WGS) entry which is preliminary data.</text>
</comment>
<keyword evidence="2" id="KW-1185">Reference proteome</keyword>
<dbReference type="InterPro" id="IPR011333">
    <property type="entry name" value="SKP1/BTB/POZ_sf"/>
</dbReference>
<reference evidence="1" key="1">
    <citation type="submission" date="2021-02" db="EMBL/GenBank/DDBJ databases">
        <authorList>
            <person name="Dougan E. K."/>
            <person name="Rhodes N."/>
            <person name="Thang M."/>
            <person name="Chan C."/>
        </authorList>
    </citation>
    <scope>NUCLEOTIDE SEQUENCE</scope>
</reference>
<proteinExistence type="predicted"/>
<protein>
    <recommendedName>
        <fullName evidence="3">BTB domain-containing protein</fullName>
    </recommendedName>
</protein>
<evidence type="ECO:0008006" key="3">
    <source>
        <dbReference type="Google" id="ProtNLM"/>
    </source>
</evidence>
<dbReference type="AlphaFoldDB" id="A0A812MYK7"/>
<accession>A0A812MYK7</accession>
<name>A0A812MYK7_SYMPI</name>
<gene>
    <name evidence="1" type="ORF">SPIL2461_LOCUS6577</name>
</gene>
<dbReference type="Gene3D" id="3.30.710.10">
    <property type="entry name" value="Potassium Channel Kv1.1, Chain A"/>
    <property type="match status" value="1"/>
</dbReference>
<evidence type="ECO:0000313" key="1">
    <source>
        <dbReference type="EMBL" id="CAE7292639.1"/>
    </source>
</evidence>
<dbReference type="Proteomes" id="UP000649617">
    <property type="component" value="Unassembled WGS sequence"/>
</dbReference>